<dbReference type="KEGG" id="luo:HHL09_26050"/>
<proteinExistence type="predicted"/>
<gene>
    <name evidence="1" type="ORF">HHL09_26050</name>
</gene>
<name>A0A858RRC6_9BACT</name>
<dbReference type="EMBL" id="CP051774">
    <property type="protein sequence ID" value="QJE99094.1"/>
    <property type="molecule type" value="Genomic_DNA"/>
</dbReference>
<dbReference type="AlphaFoldDB" id="A0A858RRC6"/>
<dbReference type="RefSeq" id="WP_169457580.1">
    <property type="nucleotide sequence ID" value="NZ_CP051774.1"/>
</dbReference>
<accession>A0A858RRC6</accession>
<reference evidence="1 2" key="1">
    <citation type="submission" date="2020-04" db="EMBL/GenBank/DDBJ databases">
        <title>Luteolibacter sp. G-1-1-1 isolated from soil.</title>
        <authorList>
            <person name="Dahal R.H."/>
        </authorList>
    </citation>
    <scope>NUCLEOTIDE SEQUENCE [LARGE SCALE GENOMIC DNA]</scope>
    <source>
        <strain evidence="1 2">G-1-1-1</strain>
    </source>
</reference>
<sequence length="225" mass="26080">MLERPLEQVLLDAVTIAFPLGAISELTRKLGASYRQSVEAFNDDPRIRQKDRKVLTGHLRFALINNDLVEFAAQYPDYMRCAEKMEGEEGENNHVELIVGDFLVTHHHHTKSDAMPDDFVNLGSGYFQNNSKVNEYFDGEWFTEKRIVSEPRDHLLNMLILHEKSPEGLHQIGNIEFVFPRKSKKFISLGVSDLTQRQTEIMDLDSDDLLEFKRRTAEEIRRYIA</sequence>
<organism evidence="1 2">
    <name type="scientific">Luteolibacter luteus</name>
    <dbReference type="NCBI Taxonomy" id="2728835"/>
    <lineage>
        <taxon>Bacteria</taxon>
        <taxon>Pseudomonadati</taxon>
        <taxon>Verrucomicrobiota</taxon>
        <taxon>Verrucomicrobiia</taxon>
        <taxon>Verrucomicrobiales</taxon>
        <taxon>Verrucomicrobiaceae</taxon>
        <taxon>Luteolibacter</taxon>
    </lineage>
</organism>
<evidence type="ECO:0000313" key="2">
    <source>
        <dbReference type="Proteomes" id="UP000501812"/>
    </source>
</evidence>
<protein>
    <submittedName>
        <fullName evidence="1">Uncharacterized protein</fullName>
    </submittedName>
</protein>
<dbReference type="Proteomes" id="UP000501812">
    <property type="component" value="Chromosome"/>
</dbReference>
<evidence type="ECO:0000313" key="1">
    <source>
        <dbReference type="EMBL" id="QJE99094.1"/>
    </source>
</evidence>
<keyword evidence="2" id="KW-1185">Reference proteome</keyword>